<dbReference type="AlphaFoldDB" id="A0A497E2N9"/>
<dbReference type="GO" id="GO:0046914">
    <property type="term" value="F:transition metal ion binding"/>
    <property type="evidence" value="ECO:0007669"/>
    <property type="project" value="InterPro"/>
</dbReference>
<dbReference type="EMBL" id="QMPZ01000115">
    <property type="protein sequence ID" value="RLE08141.1"/>
    <property type="molecule type" value="Genomic_DNA"/>
</dbReference>
<evidence type="ECO:0000259" key="1">
    <source>
        <dbReference type="Pfam" id="PF02742"/>
    </source>
</evidence>
<feature type="domain" description="Iron dependent repressor metal binding and dimerisation" evidence="1">
    <location>
        <begin position="1"/>
        <end position="43"/>
    </location>
</feature>
<dbReference type="Pfam" id="PF02742">
    <property type="entry name" value="Fe_dep_repr_C"/>
    <property type="match status" value="1"/>
</dbReference>
<gene>
    <name evidence="2" type="ORF">DRJ00_06815</name>
</gene>
<evidence type="ECO:0000313" key="3">
    <source>
        <dbReference type="Proteomes" id="UP000279422"/>
    </source>
</evidence>
<proteinExistence type="predicted"/>
<reference evidence="2 3" key="1">
    <citation type="submission" date="2018-06" db="EMBL/GenBank/DDBJ databases">
        <title>Extensive metabolic versatility and redundancy in microbially diverse, dynamic hydrothermal sediments.</title>
        <authorList>
            <person name="Dombrowski N."/>
            <person name="Teske A."/>
            <person name="Baker B.J."/>
        </authorList>
    </citation>
    <scope>NUCLEOTIDE SEQUENCE [LARGE SCALE GENOMIC DNA]</scope>
    <source>
        <strain evidence="2">B47_G16</strain>
    </source>
</reference>
<comment type="caution">
    <text evidence="2">The sequence shown here is derived from an EMBL/GenBank/DDBJ whole genome shotgun (WGS) entry which is preliminary data.</text>
</comment>
<organism evidence="2 3">
    <name type="scientific">Aerophobetes bacterium</name>
    <dbReference type="NCBI Taxonomy" id="2030807"/>
    <lineage>
        <taxon>Bacteria</taxon>
        <taxon>Candidatus Aerophobota</taxon>
    </lineage>
</organism>
<dbReference type="Proteomes" id="UP000279422">
    <property type="component" value="Unassembled WGS sequence"/>
</dbReference>
<dbReference type="SUPFAM" id="SSF47979">
    <property type="entry name" value="Iron-dependent repressor protein, dimerization domain"/>
    <property type="match status" value="1"/>
</dbReference>
<dbReference type="Gene3D" id="1.10.60.10">
    <property type="entry name" value="Iron dependent repressor, metal binding and dimerisation domain"/>
    <property type="match status" value="1"/>
</dbReference>
<feature type="non-terminal residue" evidence="2">
    <location>
        <position position="1"/>
    </location>
</feature>
<name>A0A497E2N9_UNCAE</name>
<evidence type="ECO:0000313" key="2">
    <source>
        <dbReference type="EMBL" id="RLE08141.1"/>
    </source>
</evidence>
<dbReference type="GO" id="GO:0046983">
    <property type="term" value="F:protein dimerization activity"/>
    <property type="evidence" value="ECO:0007669"/>
    <property type="project" value="InterPro"/>
</dbReference>
<protein>
    <submittedName>
        <fullName evidence="2">Metal-dependent transcriptional regulator</fullName>
    </submittedName>
</protein>
<sequence>RHKMLFNFFHNLLGIDATIAKEDACKIEHYLNPKTLEYILKFL</sequence>
<accession>A0A497E2N9</accession>
<dbReference type="InterPro" id="IPR036421">
    <property type="entry name" value="Fe_dep_repressor_sf"/>
</dbReference>
<dbReference type="InterPro" id="IPR001367">
    <property type="entry name" value="Fe_dep_repressor"/>
</dbReference>